<gene>
    <name evidence="2" type="ORF">NDI38_11530</name>
</gene>
<dbReference type="SUPFAM" id="SSF46626">
    <property type="entry name" value="Cytochrome c"/>
    <property type="match status" value="1"/>
</dbReference>
<protein>
    <submittedName>
        <fullName evidence="2">Diheme cytochrome c</fullName>
    </submittedName>
</protein>
<sequence length="225" mass="25070">MSHPVRQNLRRILIASGDRHRSRKRGRSVVVLLLLLLIWSLCLGWGLAQAKEPRSMGAIAQIPPAQRPSSPAPVRPTPVNQTTPASSALQPAAIGTVDVVPPGLKLGQELYLENCASCHLGLPPQILPTETWRQLIQDSQHYGAQLQPLVGPNLQIIWQYLRNFSRPQAAEEEIPYRIYQSRYFKVLHPKVKLPTRVGLSSCVSCHPGGDKYDFRTLSAEWQNAP</sequence>
<dbReference type="EMBL" id="JAMPLM010000008">
    <property type="protein sequence ID" value="MEP1059068.1"/>
    <property type="molecule type" value="Genomic_DNA"/>
</dbReference>
<feature type="compositionally biased region" description="Polar residues" evidence="1">
    <location>
        <begin position="78"/>
        <end position="87"/>
    </location>
</feature>
<dbReference type="RefSeq" id="WP_190450115.1">
    <property type="nucleotide sequence ID" value="NZ_JAMPLM010000008.1"/>
</dbReference>
<feature type="region of interest" description="Disordered" evidence="1">
    <location>
        <begin position="62"/>
        <end position="87"/>
    </location>
</feature>
<evidence type="ECO:0000313" key="3">
    <source>
        <dbReference type="Proteomes" id="UP001476950"/>
    </source>
</evidence>
<evidence type="ECO:0000313" key="2">
    <source>
        <dbReference type="EMBL" id="MEP1059068.1"/>
    </source>
</evidence>
<comment type="caution">
    <text evidence="2">The sequence shown here is derived from an EMBL/GenBank/DDBJ whole genome shotgun (WGS) entry which is preliminary data.</text>
</comment>
<dbReference type="Proteomes" id="UP001476950">
    <property type="component" value="Unassembled WGS sequence"/>
</dbReference>
<evidence type="ECO:0000256" key="1">
    <source>
        <dbReference type="SAM" id="MobiDB-lite"/>
    </source>
</evidence>
<dbReference type="InterPro" id="IPR018588">
    <property type="entry name" value="Dihaem_cytochrome-c"/>
</dbReference>
<organism evidence="2 3">
    <name type="scientific">Stenomitos frigidus AS-A4</name>
    <dbReference type="NCBI Taxonomy" id="2933935"/>
    <lineage>
        <taxon>Bacteria</taxon>
        <taxon>Bacillati</taxon>
        <taxon>Cyanobacteriota</taxon>
        <taxon>Cyanophyceae</taxon>
        <taxon>Leptolyngbyales</taxon>
        <taxon>Leptolyngbyaceae</taxon>
        <taxon>Stenomitos</taxon>
    </lineage>
</organism>
<name>A0ABV0KJ75_9CYAN</name>
<dbReference type="InterPro" id="IPR036909">
    <property type="entry name" value="Cyt_c-like_dom_sf"/>
</dbReference>
<dbReference type="Pfam" id="PF09626">
    <property type="entry name" value="DHC"/>
    <property type="match status" value="1"/>
</dbReference>
<reference evidence="2 3" key="1">
    <citation type="submission" date="2022-04" db="EMBL/GenBank/DDBJ databases">
        <title>Positive selection, recombination, and allopatry shape intraspecific diversity of widespread and dominant cyanobacteria.</title>
        <authorList>
            <person name="Wei J."/>
            <person name="Shu W."/>
            <person name="Hu C."/>
        </authorList>
    </citation>
    <scope>NUCLEOTIDE SEQUENCE [LARGE SCALE GENOMIC DNA]</scope>
    <source>
        <strain evidence="2 3">AS-A4</strain>
    </source>
</reference>
<accession>A0ABV0KJ75</accession>
<keyword evidence="3" id="KW-1185">Reference proteome</keyword>
<proteinExistence type="predicted"/>